<name>A0ACC1HK02_9FUNG</name>
<sequence>MHPRPTTQHMRIKVRLGGKVTPSASSSSSRAVTGSATTATATATTTVLIADKASEAENAQQQGGCDSSRPSAHQPAQCDAESAVALASILPLTETGRTEIGGSSSSGKHCSQQCSGADPGHSSTEIRGMQRSPVVTSPAAIVG</sequence>
<dbReference type="Proteomes" id="UP001145114">
    <property type="component" value="Unassembled WGS sequence"/>
</dbReference>
<dbReference type="EMBL" id="JAMZIH010003512">
    <property type="protein sequence ID" value="KAJ1676777.1"/>
    <property type="molecule type" value="Genomic_DNA"/>
</dbReference>
<accession>A0ACC1HK02</accession>
<evidence type="ECO:0000313" key="1">
    <source>
        <dbReference type="EMBL" id="KAJ1676777.1"/>
    </source>
</evidence>
<feature type="non-terminal residue" evidence="1">
    <location>
        <position position="143"/>
    </location>
</feature>
<gene>
    <name evidence="1" type="ORF">EV182_007522</name>
</gene>
<keyword evidence="2" id="KW-1185">Reference proteome</keyword>
<organism evidence="1 2">
    <name type="scientific">Spiromyces aspiralis</name>
    <dbReference type="NCBI Taxonomy" id="68401"/>
    <lineage>
        <taxon>Eukaryota</taxon>
        <taxon>Fungi</taxon>
        <taxon>Fungi incertae sedis</taxon>
        <taxon>Zoopagomycota</taxon>
        <taxon>Kickxellomycotina</taxon>
        <taxon>Kickxellomycetes</taxon>
        <taxon>Kickxellales</taxon>
        <taxon>Kickxellaceae</taxon>
        <taxon>Spiromyces</taxon>
    </lineage>
</organism>
<comment type="caution">
    <text evidence="1">The sequence shown here is derived from an EMBL/GenBank/DDBJ whole genome shotgun (WGS) entry which is preliminary data.</text>
</comment>
<protein>
    <submittedName>
        <fullName evidence="1">Uncharacterized protein</fullName>
    </submittedName>
</protein>
<reference evidence="1" key="1">
    <citation type="submission" date="2022-06" db="EMBL/GenBank/DDBJ databases">
        <title>Phylogenomic reconstructions and comparative analyses of Kickxellomycotina fungi.</title>
        <authorList>
            <person name="Reynolds N.K."/>
            <person name="Stajich J.E."/>
            <person name="Barry K."/>
            <person name="Grigoriev I.V."/>
            <person name="Crous P."/>
            <person name="Smith M.E."/>
        </authorList>
    </citation>
    <scope>NUCLEOTIDE SEQUENCE</scope>
    <source>
        <strain evidence="1">RSA 2271</strain>
    </source>
</reference>
<evidence type="ECO:0000313" key="2">
    <source>
        <dbReference type="Proteomes" id="UP001145114"/>
    </source>
</evidence>
<proteinExistence type="predicted"/>